<feature type="transmembrane region" description="Helical" evidence="1">
    <location>
        <begin position="89"/>
        <end position="108"/>
    </location>
</feature>
<proteinExistence type="predicted"/>
<name>A0AAX6NF08_PRIAR</name>
<protein>
    <submittedName>
        <fullName evidence="2">Uncharacterized protein</fullName>
    </submittedName>
</protein>
<evidence type="ECO:0000313" key="3">
    <source>
        <dbReference type="Proteomes" id="UP001269400"/>
    </source>
</evidence>
<sequence>MKTAYFVIGIAVLLILFSVMRLFGFEVPVLVIALFSIVAALTSISDLLEIIKVKKHQNVPLVLALICFVGALFIWIVDFSFNSSKYASILGDCFTILGLGLVIGIFGFKEIPIKQTLDISHYKNMQYEIIEYDYEVMLELNKVVQQLNSLDNKLIVKSNRVHDGWALFQGYLKDYLDSSGPFIDGLHLQLLYKFFKLVGEYDEVLADGADPGFIHQGNNNIKLIIEGKETTLNIYSISGTEFETIKNKAEVCLQNWEELKTVITNRYHSRAH</sequence>
<reference evidence="2" key="2">
    <citation type="submission" date="2022-12" db="EMBL/GenBank/DDBJ databases">
        <authorList>
            <person name="Dechsakulwatana C."/>
            <person name="Rungsihiranrut A."/>
            <person name="Muangchinda C."/>
            <person name="Ningthoujam R."/>
            <person name="Klankeo P."/>
            <person name="Pinyakong O."/>
        </authorList>
    </citation>
    <scope>NUCLEOTIDE SEQUENCE</scope>
    <source>
        <strain evidence="2">TL01-2</strain>
    </source>
</reference>
<feature type="transmembrane region" description="Helical" evidence="1">
    <location>
        <begin position="5"/>
        <end position="23"/>
    </location>
</feature>
<evidence type="ECO:0000256" key="1">
    <source>
        <dbReference type="SAM" id="Phobius"/>
    </source>
</evidence>
<feature type="transmembrane region" description="Helical" evidence="1">
    <location>
        <begin position="60"/>
        <end position="77"/>
    </location>
</feature>
<feature type="transmembrane region" description="Helical" evidence="1">
    <location>
        <begin position="29"/>
        <end position="48"/>
    </location>
</feature>
<comment type="caution">
    <text evidence="2">The sequence shown here is derived from an EMBL/GenBank/DDBJ whole genome shotgun (WGS) entry which is preliminary data.</text>
</comment>
<evidence type="ECO:0000313" key="2">
    <source>
        <dbReference type="EMBL" id="MDU9694085.1"/>
    </source>
</evidence>
<organism evidence="2 3">
    <name type="scientific">Priestia aryabhattai</name>
    <name type="common">Bacillus aryabhattai</name>
    <dbReference type="NCBI Taxonomy" id="412384"/>
    <lineage>
        <taxon>Bacteria</taxon>
        <taxon>Bacillati</taxon>
        <taxon>Bacillota</taxon>
        <taxon>Bacilli</taxon>
        <taxon>Bacillales</taxon>
        <taxon>Bacillaceae</taxon>
        <taxon>Priestia</taxon>
    </lineage>
</organism>
<dbReference type="Proteomes" id="UP001269400">
    <property type="component" value="Unassembled WGS sequence"/>
</dbReference>
<keyword evidence="1" id="KW-0472">Membrane</keyword>
<reference evidence="2" key="1">
    <citation type="journal article" date="2022" name="J Environ Chem Eng">
        <title>Biodegradation of petroleum oil using a constructed nonpathogenic and heavy metal-tolerant bacterial consortium isolated from marine sponges.</title>
        <authorList>
            <person name="Dechsakulwatana C."/>
            <person name="Rungsihiranrut A."/>
            <person name="Muangchinda C."/>
            <person name="Ningthoujam R."/>
            <person name="Klankeo P."/>
            <person name="Pinyakong O."/>
        </authorList>
    </citation>
    <scope>NUCLEOTIDE SEQUENCE</scope>
    <source>
        <strain evidence="2">TL01-2</strain>
    </source>
</reference>
<keyword evidence="1" id="KW-0812">Transmembrane</keyword>
<gene>
    <name evidence="2" type="ORF">O0Q50_23155</name>
</gene>
<dbReference type="EMBL" id="JAPTGD010000002">
    <property type="protein sequence ID" value="MDU9694085.1"/>
    <property type="molecule type" value="Genomic_DNA"/>
</dbReference>
<dbReference type="RefSeq" id="WP_316911299.1">
    <property type="nucleotide sequence ID" value="NZ_JAPTGD010000002.1"/>
</dbReference>
<dbReference type="AlphaFoldDB" id="A0AAX6NF08"/>
<accession>A0AAX6NF08</accession>
<keyword evidence="1" id="KW-1133">Transmembrane helix</keyword>